<keyword evidence="1" id="KW-1133">Transmembrane helix</keyword>
<accession>A0A521ABG2</accession>
<keyword evidence="1" id="KW-0472">Membrane</keyword>
<keyword evidence="1" id="KW-0812">Transmembrane</keyword>
<dbReference type="OrthoDB" id="790344at2"/>
<reference evidence="2 3" key="1">
    <citation type="submission" date="2017-05" db="EMBL/GenBank/DDBJ databases">
        <authorList>
            <person name="Varghese N."/>
            <person name="Submissions S."/>
        </authorList>
    </citation>
    <scope>NUCLEOTIDE SEQUENCE [LARGE SCALE GENOMIC DNA]</scope>
    <source>
        <strain evidence="2 3">DSM 21342</strain>
    </source>
</reference>
<evidence type="ECO:0000313" key="2">
    <source>
        <dbReference type="EMBL" id="SMO32112.1"/>
    </source>
</evidence>
<evidence type="ECO:0000256" key="1">
    <source>
        <dbReference type="SAM" id="Phobius"/>
    </source>
</evidence>
<dbReference type="AlphaFoldDB" id="A0A521ABG2"/>
<sequence>MEQQHDKRLDDSFKNSFEGFEIEPSEKVWIGISDQLDRSHAIKHKIILARWAVAASVVLCLFSTVIYFMKKPAFNDQELALTGNPGLKDNWNKSTPIILELPKYQRAYKQSTAISDTKTTKAPQTFEKSGKRINTLVQKNESVEPHEEKLAIVNPLPSNRVVQFEGLSLDSSPKIEHSILKTAMLHSANEHLIDDEAAPILDISAALNYVASKVDKRDKRFLAISKKKGFSLNLGILKVEKKVNYIEEEE</sequence>
<name>A0A521ABG2_9SPHI</name>
<organism evidence="2 3">
    <name type="scientific">Solitalea koreensis</name>
    <dbReference type="NCBI Taxonomy" id="543615"/>
    <lineage>
        <taxon>Bacteria</taxon>
        <taxon>Pseudomonadati</taxon>
        <taxon>Bacteroidota</taxon>
        <taxon>Sphingobacteriia</taxon>
        <taxon>Sphingobacteriales</taxon>
        <taxon>Sphingobacteriaceae</taxon>
        <taxon>Solitalea</taxon>
    </lineage>
</organism>
<dbReference type="EMBL" id="FXSZ01000001">
    <property type="protein sequence ID" value="SMO32112.1"/>
    <property type="molecule type" value="Genomic_DNA"/>
</dbReference>
<feature type="transmembrane region" description="Helical" evidence="1">
    <location>
        <begin position="48"/>
        <end position="69"/>
    </location>
</feature>
<proteinExistence type="predicted"/>
<keyword evidence="3" id="KW-1185">Reference proteome</keyword>
<dbReference type="RefSeq" id="WP_142600448.1">
    <property type="nucleotide sequence ID" value="NZ_FXSZ01000001.1"/>
</dbReference>
<gene>
    <name evidence="2" type="ORF">SAMN06265350_10133</name>
</gene>
<protein>
    <submittedName>
        <fullName evidence="2">Uncharacterized protein</fullName>
    </submittedName>
</protein>
<evidence type="ECO:0000313" key="3">
    <source>
        <dbReference type="Proteomes" id="UP000315971"/>
    </source>
</evidence>
<dbReference type="Proteomes" id="UP000315971">
    <property type="component" value="Unassembled WGS sequence"/>
</dbReference>